<dbReference type="PANTHER" id="PTHR36115:SF6">
    <property type="entry name" value="PROLINE-RICH ANTIGEN HOMOLOG"/>
    <property type="match status" value="1"/>
</dbReference>
<evidence type="ECO:0000313" key="8">
    <source>
        <dbReference type="Proteomes" id="UP000252008"/>
    </source>
</evidence>
<keyword evidence="3" id="KW-0812">Transmembrane</keyword>
<dbReference type="InterPro" id="IPR010432">
    <property type="entry name" value="RDD"/>
</dbReference>
<evidence type="ECO:0000256" key="3">
    <source>
        <dbReference type="ARBA" id="ARBA00022692"/>
    </source>
</evidence>
<dbReference type="Pfam" id="PF06271">
    <property type="entry name" value="RDD"/>
    <property type="match status" value="1"/>
</dbReference>
<organism evidence="7 8">
    <name type="scientific">Mycolicibacterium parafortuitum</name>
    <name type="common">Mycobacterium parafortuitum</name>
    <dbReference type="NCBI Taxonomy" id="39692"/>
    <lineage>
        <taxon>Bacteria</taxon>
        <taxon>Bacillati</taxon>
        <taxon>Actinomycetota</taxon>
        <taxon>Actinomycetes</taxon>
        <taxon>Mycobacteriales</taxon>
        <taxon>Mycobacteriaceae</taxon>
        <taxon>Mycolicibacterium</taxon>
    </lineage>
</organism>
<dbReference type="AlphaFoldDB" id="A0A375YR48"/>
<evidence type="ECO:0000259" key="6">
    <source>
        <dbReference type="Pfam" id="PF06271"/>
    </source>
</evidence>
<dbReference type="PANTHER" id="PTHR36115">
    <property type="entry name" value="PROLINE-RICH ANTIGEN HOMOLOG-RELATED"/>
    <property type="match status" value="1"/>
</dbReference>
<keyword evidence="4" id="KW-1133">Transmembrane helix</keyword>
<reference evidence="7 8" key="1">
    <citation type="submission" date="2018-05" db="EMBL/GenBank/DDBJ databases">
        <authorList>
            <consortium name="IHU Genomes"/>
        </authorList>
    </citation>
    <scope>NUCLEOTIDE SEQUENCE [LARGE SCALE GENOMIC DNA]</scope>
    <source>
        <strain evidence="7 8">P7335</strain>
    </source>
</reference>
<dbReference type="EMBL" id="UEGS01000001">
    <property type="protein sequence ID" value="SRX83616.1"/>
    <property type="molecule type" value="Genomic_DNA"/>
</dbReference>
<keyword evidence="8" id="KW-1185">Reference proteome</keyword>
<name>A0A375YR48_MYCPF</name>
<evidence type="ECO:0000256" key="2">
    <source>
        <dbReference type="ARBA" id="ARBA00022475"/>
    </source>
</evidence>
<dbReference type="InterPro" id="IPR051791">
    <property type="entry name" value="Pra-immunoreactive"/>
</dbReference>
<evidence type="ECO:0000256" key="5">
    <source>
        <dbReference type="ARBA" id="ARBA00023136"/>
    </source>
</evidence>
<dbReference type="STRING" id="39692.BST38_21775"/>
<accession>A0A375YR48</accession>
<evidence type="ECO:0000256" key="1">
    <source>
        <dbReference type="ARBA" id="ARBA00004651"/>
    </source>
</evidence>
<keyword evidence="2" id="KW-1003">Cell membrane</keyword>
<comment type="subcellular location">
    <subcellularLocation>
        <location evidence="1">Cell membrane</location>
        <topology evidence="1">Multi-pass membrane protein</topology>
    </subcellularLocation>
</comment>
<gene>
    <name evidence="7" type="ORF">MPP7335_05397</name>
</gene>
<proteinExistence type="predicted"/>
<dbReference type="GO" id="GO:0005886">
    <property type="term" value="C:plasma membrane"/>
    <property type="evidence" value="ECO:0007669"/>
    <property type="project" value="UniProtKB-SubCell"/>
</dbReference>
<keyword evidence="5" id="KW-0472">Membrane</keyword>
<dbReference type="Proteomes" id="UP000252008">
    <property type="component" value="Unassembled WGS sequence"/>
</dbReference>
<evidence type="ECO:0000313" key="7">
    <source>
        <dbReference type="EMBL" id="SRX83616.1"/>
    </source>
</evidence>
<sequence length="147" mass="15651">MLDALPLLVAWGMWEGAAIRAAVTDCVTYEHGGVSCTAVNAPQSGMLAALTFAFSVGYLGWNFGYRQGRTGASLGKSVARIRVVAENTWRPIGSGSSLLRQLVHVVDAAICGIGFLFPLWDAKRQTLADKLMGTVCVPLDRRGRAPG</sequence>
<feature type="domain" description="RDD" evidence="6">
    <location>
        <begin position="27"/>
        <end position="133"/>
    </location>
</feature>
<evidence type="ECO:0000256" key="4">
    <source>
        <dbReference type="ARBA" id="ARBA00022989"/>
    </source>
</evidence>
<protein>
    <recommendedName>
        <fullName evidence="6">RDD domain-containing protein</fullName>
    </recommendedName>
</protein>